<evidence type="ECO:0008006" key="3">
    <source>
        <dbReference type="Google" id="ProtNLM"/>
    </source>
</evidence>
<dbReference type="RefSeq" id="XP_016618454.1">
    <property type="nucleotide sequence ID" value="XM_016765485.1"/>
</dbReference>
<dbReference type="EMBL" id="KN846990">
    <property type="protein sequence ID" value="KIW91785.1"/>
    <property type="molecule type" value="Genomic_DNA"/>
</dbReference>
<reference evidence="1" key="1">
    <citation type="submission" date="2015-01" db="EMBL/GenBank/DDBJ databases">
        <title>The Genome Sequence of Cladophialophora bantiana CBS 173.52.</title>
        <authorList>
            <consortium name="The Broad Institute Genomics Platform"/>
            <person name="Cuomo C."/>
            <person name="de Hoog S."/>
            <person name="Gorbushina A."/>
            <person name="Stielow B."/>
            <person name="Teixiera M."/>
            <person name="Abouelleil A."/>
            <person name="Chapman S.B."/>
            <person name="Priest M."/>
            <person name="Young S.K."/>
            <person name="Wortman J."/>
            <person name="Nusbaum C."/>
            <person name="Birren B."/>
        </authorList>
    </citation>
    <scope>NUCLEOTIDE SEQUENCE [LARGE SCALE GENOMIC DNA]</scope>
    <source>
        <strain evidence="1">CBS 173.52</strain>
    </source>
</reference>
<dbReference type="OrthoDB" id="443402at2759"/>
<gene>
    <name evidence="1" type="ORF">Z519_07755</name>
</gene>
<dbReference type="GeneID" id="27700683"/>
<organism evidence="1 2">
    <name type="scientific">Cladophialophora bantiana (strain ATCC 10958 / CBS 173.52 / CDC B-1940 / NIH 8579)</name>
    <name type="common">Xylohypha bantiana</name>
    <dbReference type="NCBI Taxonomy" id="1442370"/>
    <lineage>
        <taxon>Eukaryota</taxon>
        <taxon>Fungi</taxon>
        <taxon>Dikarya</taxon>
        <taxon>Ascomycota</taxon>
        <taxon>Pezizomycotina</taxon>
        <taxon>Eurotiomycetes</taxon>
        <taxon>Chaetothyriomycetidae</taxon>
        <taxon>Chaetothyriales</taxon>
        <taxon>Herpotrichiellaceae</taxon>
        <taxon>Cladophialophora</taxon>
    </lineage>
</organism>
<dbReference type="PANTHER" id="PTHR10039:SF5">
    <property type="entry name" value="NACHT DOMAIN-CONTAINING PROTEIN"/>
    <property type="match status" value="1"/>
</dbReference>
<name>A0A0D2HLW0_CLAB1</name>
<proteinExistence type="predicted"/>
<evidence type="ECO:0000313" key="2">
    <source>
        <dbReference type="Proteomes" id="UP000053789"/>
    </source>
</evidence>
<sequence length="332" mass="37418">MPGATERNRSLEFVVSEKINLSSKLSSTLYSQQSKDEKALGRVANECKILADQILDPLQKLKAKDPGSTLPAVWAALKNQKYKRQRLELEGRLESCRNNLEFQLSFLARLYTFHLSLGRSVGTKGRLDTLLTSAEGLPEKLGILHKLVEQLRRGTRVTSISREAQEQLRELLHFTEEGLQKIKQQRVLESLAYADLDTRFEHISEEHSKSFEWIFEDTTQAGSLNGDTSSEESFLHWLSAGRGIFHISGKLGSGKSTLMKFLCNHPHTETELQHWAATLQPASELHSRISSEIAKLTSSDRRQKTNICKGFLLEGFLNSKTKSPNWPCPGSL</sequence>
<dbReference type="Proteomes" id="UP000053789">
    <property type="component" value="Unassembled WGS sequence"/>
</dbReference>
<accession>A0A0D2HLW0</accession>
<keyword evidence="2" id="KW-1185">Reference proteome</keyword>
<dbReference type="AlphaFoldDB" id="A0A0D2HLW0"/>
<dbReference type="HOGENOM" id="CLU_836787_0_0_1"/>
<protein>
    <recommendedName>
        <fullName evidence="3">NACHT domain-containing protein</fullName>
    </recommendedName>
</protein>
<dbReference type="PANTHER" id="PTHR10039">
    <property type="entry name" value="AMELOGENIN"/>
    <property type="match status" value="1"/>
</dbReference>
<evidence type="ECO:0000313" key="1">
    <source>
        <dbReference type="EMBL" id="KIW91785.1"/>
    </source>
</evidence>